<dbReference type="Proteomes" id="UP000001064">
    <property type="component" value="Unassembled WGS sequence"/>
</dbReference>
<dbReference type="GeneID" id="10499332"/>
<evidence type="ECO:0000256" key="13">
    <source>
        <dbReference type="ARBA" id="ARBA00037042"/>
    </source>
</evidence>
<dbReference type="PANTHER" id="PTHR11802:SF3">
    <property type="entry name" value="RETINOID-INDUCIBLE SERINE CARBOXYPEPTIDASE"/>
    <property type="match status" value="1"/>
</dbReference>
<dbReference type="VEuPathDB" id="AmoebaDB:DICPUDRAFT_153099"/>
<gene>
    <name evidence="16" type="ORF">DICPUDRAFT_153099</name>
</gene>
<evidence type="ECO:0000256" key="11">
    <source>
        <dbReference type="ARBA" id="ARBA00023136"/>
    </source>
</evidence>
<dbReference type="PROSITE" id="PS00131">
    <property type="entry name" value="CARBOXYPEPT_SER_SER"/>
    <property type="match status" value="1"/>
</dbReference>
<proteinExistence type="inferred from homology"/>
<evidence type="ECO:0000256" key="2">
    <source>
        <dbReference type="ARBA" id="ARBA00004393"/>
    </source>
</evidence>
<dbReference type="GO" id="GO:0004185">
    <property type="term" value="F:serine-type carboxypeptidase activity"/>
    <property type="evidence" value="ECO:0000318"/>
    <property type="project" value="GO_Central"/>
</dbReference>
<keyword evidence="8" id="KW-0732">Signal</keyword>
<keyword evidence="17" id="KW-1185">Reference proteome</keyword>
<evidence type="ECO:0000256" key="3">
    <source>
        <dbReference type="ARBA" id="ARBA00009431"/>
    </source>
</evidence>
<keyword evidence="11 15" id="KW-0472">Membrane</keyword>
<dbReference type="OrthoDB" id="192887at2759"/>
<dbReference type="AlphaFoldDB" id="F0ZN20"/>
<dbReference type="MEROPS" id="S10.A68"/>
<comment type="subcellular location">
    <subcellularLocation>
        <location evidence="2">Golgi apparatus</location>
        <location evidence="2">trans-Golgi network membrane</location>
        <topology evidence="2">Single-pass type I membrane protein</topology>
    </subcellularLocation>
</comment>
<sequence>MNKLFICLIITIIFSNIVVIYSKPFNFDRSYQEWRKPNPKPDIHTPEYYDASYLKDLNTIKDTPDQFLVTDLPGLSDNITFYSGLINVNETSNGNLFFWFFPANVSNPLDAPFLIWLNGGPCCTSSDSVFIETGPLRFNSDGKTFHLNPWSWHNAANVLYIDQPVGTGLSFTYGDSVTNDLEINQNFYQFLQSFFTIFSDYSKLPFYMSGESYAGHYIPHMADYILSMNSQTSTNKNLIPINIAGIAMGNGYTHPPVQIASYATFGYNIGIIGINQVNEYNQLNELCQEQLKLNNYNSDECANVFNQLLSDSGTNTTSMVNMYDYRLNDPTAGDNWPQPGLGFETSYLQRADVRAAIHANPNLPDVWTECNMTCNAALTNQDESSLFLLPILLKQIKVLIYNGQFDIICNHVGTTQYLDGMEWDGQQSWNNASRFTWNSFNNEGTATVTAGYGKTFENLTFVLALGGSHMYPMDMPASSYDMIKRFLNNESFADLPQSFGFESPAPKQPVPLTLPIWIGICVGGSAFSLIVGILITFLIMRKSNKHYYRVIQ</sequence>
<organism evidence="16 17">
    <name type="scientific">Dictyostelium purpureum</name>
    <name type="common">Slime mold</name>
    <dbReference type="NCBI Taxonomy" id="5786"/>
    <lineage>
        <taxon>Eukaryota</taxon>
        <taxon>Amoebozoa</taxon>
        <taxon>Evosea</taxon>
        <taxon>Eumycetozoa</taxon>
        <taxon>Dictyostelia</taxon>
        <taxon>Dictyosteliales</taxon>
        <taxon>Dictyosteliaceae</taxon>
        <taxon>Dictyostelium</taxon>
    </lineage>
</organism>
<dbReference type="InterPro" id="IPR029058">
    <property type="entry name" value="AB_hydrolase_fold"/>
</dbReference>
<reference evidence="17" key="1">
    <citation type="journal article" date="2011" name="Genome Biol.">
        <title>Comparative genomics of the social amoebae Dictyostelium discoideum and Dictyostelium purpureum.</title>
        <authorList>
            <consortium name="US DOE Joint Genome Institute (JGI-PGF)"/>
            <person name="Sucgang R."/>
            <person name="Kuo A."/>
            <person name="Tian X."/>
            <person name="Salerno W."/>
            <person name="Parikh A."/>
            <person name="Feasley C.L."/>
            <person name="Dalin E."/>
            <person name="Tu H."/>
            <person name="Huang E."/>
            <person name="Barry K."/>
            <person name="Lindquist E."/>
            <person name="Shapiro H."/>
            <person name="Bruce D."/>
            <person name="Schmutz J."/>
            <person name="Salamov A."/>
            <person name="Fey P."/>
            <person name="Gaudet P."/>
            <person name="Anjard C."/>
            <person name="Babu M.M."/>
            <person name="Basu S."/>
            <person name="Bushmanova Y."/>
            <person name="van der Wel H."/>
            <person name="Katoh-Kurasawa M."/>
            <person name="Dinh C."/>
            <person name="Coutinho P.M."/>
            <person name="Saito T."/>
            <person name="Elias M."/>
            <person name="Schaap P."/>
            <person name="Kay R.R."/>
            <person name="Henrissat B."/>
            <person name="Eichinger L."/>
            <person name="Rivero F."/>
            <person name="Putnam N.H."/>
            <person name="West C.M."/>
            <person name="Loomis W.F."/>
            <person name="Chisholm R.L."/>
            <person name="Shaulsky G."/>
            <person name="Strassmann J.E."/>
            <person name="Queller D.C."/>
            <person name="Kuspa A."/>
            <person name="Grigoriev I.V."/>
        </authorList>
    </citation>
    <scope>NUCLEOTIDE SEQUENCE [LARGE SCALE GENOMIC DNA]</scope>
    <source>
        <strain evidence="17">QSDP1</strain>
    </source>
</reference>
<dbReference type="Pfam" id="PF00450">
    <property type="entry name" value="Peptidase_S10"/>
    <property type="match status" value="1"/>
</dbReference>
<dbReference type="EMBL" id="GL871088">
    <property type="protein sequence ID" value="EGC34681.1"/>
    <property type="molecule type" value="Genomic_DNA"/>
</dbReference>
<dbReference type="GO" id="GO:0006508">
    <property type="term" value="P:proteolysis"/>
    <property type="evidence" value="ECO:0007669"/>
    <property type="project" value="UniProtKB-KW"/>
</dbReference>
<keyword evidence="5 14" id="KW-0645">Protease</keyword>
<comment type="catalytic activity">
    <reaction evidence="1">
        <text>Preferential release of a C-terminal arginine or lysine residue.</text>
        <dbReference type="EC" id="3.4.16.6"/>
    </reaction>
</comment>
<dbReference type="KEGG" id="dpp:DICPUDRAFT_153099"/>
<dbReference type="SUPFAM" id="SSF53474">
    <property type="entry name" value="alpha/beta-Hydrolases"/>
    <property type="match status" value="1"/>
</dbReference>
<evidence type="ECO:0000256" key="8">
    <source>
        <dbReference type="ARBA" id="ARBA00022729"/>
    </source>
</evidence>
<evidence type="ECO:0000256" key="12">
    <source>
        <dbReference type="ARBA" id="ARBA00023180"/>
    </source>
</evidence>
<dbReference type="EC" id="3.4.16.-" evidence="14"/>
<feature type="transmembrane region" description="Helical" evidence="15">
    <location>
        <begin position="516"/>
        <end position="539"/>
    </location>
</feature>
<comment type="function">
    <text evidence="13">Protease with a carboxypeptidase B-like function involved in the C-terminal processing of the lysine and arginine residues from protein precursors. Promotes cell fusion and is involved in the programmed cell death.</text>
</comment>
<dbReference type="InParanoid" id="F0ZN20"/>
<evidence type="ECO:0000256" key="15">
    <source>
        <dbReference type="SAM" id="Phobius"/>
    </source>
</evidence>
<evidence type="ECO:0000256" key="1">
    <source>
        <dbReference type="ARBA" id="ARBA00001003"/>
    </source>
</evidence>
<dbReference type="GO" id="GO:0005794">
    <property type="term" value="C:Golgi apparatus"/>
    <property type="evidence" value="ECO:0007669"/>
    <property type="project" value="UniProtKB-SubCell"/>
</dbReference>
<dbReference type="FunFam" id="3.40.50.1820:FF:000121">
    <property type="entry name" value="Carboxypeptidase D"/>
    <property type="match status" value="1"/>
</dbReference>
<evidence type="ECO:0000256" key="7">
    <source>
        <dbReference type="ARBA" id="ARBA00022703"/>
    </source>
</evidence>
<evidence type="ECO:0000313" key="16">
    <source>
        <dbReference type="EMBL" id="EGC34681.1"/>
    </source>
</evidence>
<evidence type="ECO:0000256" key="10">
    <source>
        <dbReference type="ARBA" id="ARBA00022989"/>
    </source>
</evidence>
<evidence type="ECO:0000313" key="17">
    <source>
        <dbReference type="Proteomes" id="UP000001064"/>
    </source>
</evidence>
<dbReference type="PANTHER" id="PTHR11802">
    <property type="entry name" value="SERINE PROTEASE FAMILY S10 SERINE CARBOXYPEPTIDASE"/>
    <property type="match status" value="1"/>
</dbReference>
<keyword evidence="9 14" id="KW-0378">Hydrolase</keyword>
<name>F0ZN20_DICPU</name>
<dbReference type="OMA" id="EMADQFV"/>
<keyword evidence="6 15" id="KW-0812">Transmembrane</keyword>
<evidence type="ECO:0000256" key="5">
    <source>
        <dbReference type="ARBA" id="ARBA00022670"/>
    </source>
</evidence>
<evidence type="ECO:0000256" key="6">
    <source>
        <dbReference type="ARBA" id="ARBA00022692"/>
    </source>
</evidence>
<keyword evidence="10 15" id="KW-1133">Transmembrane helix</keyword>
<dbReference type="eggNOG" id="KOG1282">
    <property type="taxonomic scope" value="Eukaryota"/>
</dbReference>
<accession>F0ZN20</accession>
<dbReference type="Gene3D" id="3.40.50.1820">
    <property type="entry name" value="alpha/beta hydrolase"/>
    <property type="match status" value="1"/>
</dbReference>
<protein>
    <recommendedName>
        <fullName evidence="14">Carboxypeptidase</fullName>
        <ecNumber evidence="14">3.4.16.-</ecNumber>
    </recommendedName>
</protein>
<keyword evidence="12" id="KW-0325">Glycoprotein</keyword>
<dbReference type="InterPro" id="IPR001563">
    <property type="entry name" value="Peptidase_S10"/>
</dbReference>
<dbReference type="InterPro" id="IPR018202">
    <property type="entry name" value="Ser_caboxypep_ser_AS"/>
</dbReference>
<evidence type="ECO:0000256" key="9">
    <source>
        <dbReference type="ARBA" id="ARBA00022801"/>
    </source>
</evidence>
<dbReference type="RefSeq" id="XP_003288818.1">
    <property type="nucleotide sequence ID" value="XM_003288770.1"/>
</dbReference>
<comment type="similarity">
    <text evidence="3 14">Belongs to the peptidase S10 family.</text>
</comment>
<evidence type="ECO:0000256" key="4">
    <source>
        <dbReference type="ARBA" id="ARBA00022645"/>
    </source>
</evidence>
<keyword evidence="4 14" id="KW-0121">Carboxypeptidase</keyword>
<keyword evidence="7" id="KW-0053">Apoptosis</keyword>
<evidence type="ECO:0000256" key="14">
    <source>
        <dbReference type="RuleBase" id="RU361156"/>
    </source>
</evidence>
<dbReference type="STRING" id="5786.F0ZN20"/>
<dbReference type="PRINTS" id="PR00724">
    <property type="entry name" value="CRBOXYPTASEC"/>
</dbReference>